<keyword evidence="3" id="KW-1185">Reference proteome</keyword>
<evidence type="ECO:0000313" key="3">
    <source>
        <dbReference type="Proteomes" id="UP000683401"/>
    </source>
</evidence>
<sequence>MIDILVEVVFRAICYFVGWPVMKAFTLGKYPVKGSFFSETLQANLTSLMGIAVIALMVFAIFQLFVIP</sequence>
<reference evidence="3" key="1">
    <citation type="submission" date="2021-06" db="EMBL/GenBank/DDBJ databases">
        <title>Identification of Pseudomonas cichorii causing bacterial leaf black spot of flue-cured tobacco, a new disease in China.</title>
        <authorList>
            <person name="Lu C.-H."/>
        </authorList>
    </citation>
    <scope>NUCLEOTIDE SEQUENCE [LARGE SCALE GENOMIC DNA]</scope>
    <source>
        <strain evidence="3">LJ2</strain>
    </source>
</reference>
<proteinExistence type="predicted"/>
<name>A0ABX8HLJ4_9PSED</name>
<evidence type="ECO:0000256" key="1">
    <source>
        <dbReference type="SAM" id="Phobius"/>
    </source>
</evidence>
<keyword evidence="1" id="KW-1133">Transmembrane helix</keyword>
<accession>A0ABX8HLJ4</accession>
<feature type="transmembrane region" description="Helical" evidence="1">
    <location>
        <begin position="45"/>
        <end position="67"/>
    </location>
</feature>
<dbReference type="RefSeq" id="WP_198729331.1">
    <property type="nucleotide sequence ID" value="NZ_CP076668.1"/>
</dbReference>
<dbReference type="EMBL" id="CP076668">
    <property type="protein sequence ID" value="QWU80990.1"/>
    <property type="molecule type" value="Genomic_DNA"/>
</dbReference>
<keyword evidence="1" id="KW-0472">Membrane</keyword>
<keyword evidence="1" id="KW-0812">Transmembrane</keyword>
<protein>
    <submittedName>
        <fullName evidence="2">Uncharacterized protein</fullName>
    </submittedName>
</protein>
<dbReference type="Proteomes" id="UP000683401">
    <property type="component" value="Chromosome"/>
</dbReference>
<evidence type="ECO:0000313" key="2">
    <source>
        <dbReference type="EMBL" id="QWU80990.1"/>
    </source>
</evidence>
<gene>
    <name evidence="2" type="ORF">KQP88_12935</name>
</gene>
<organism evidence="2 3">
    <name type="scientific">Pseudomonas lijiangensis</name>
    <dbReference type="NCBI Taxonomy" id="2995658"/>
    <lineage>
        <taxon>Bacteria</taxon>
        <taxon>Pseudomonadati</taxon>
        <taxon>Pseudomonadota</taxon>
        <taxon>Gammaproteobacteria</taxon>
        <taxon>Pseudomonadales</taxon>
        <taxon>Pseudomonadaceae</taxon>
        <taxon>Pseudomonas</taxon>
    </lineage>
</organism>